<dbReference type="SUPFAM" id="SSF82679">
    <property type="entry name" value="N-utilization substance G protein NusG, N-terminal domain"/>
    <property type="match status" value="1"/>
</dbReference>
<dbReference type="GO" id="GO:0006354">
    <property type="term" value="P:DNA-templated transcription elongation"/>
    <property type="evidence" value="ECO:0007669"/>
    <property type="project" value="InterPro"/>
</dbReference>
<sequence length="192" mass="21154">MEGGAAPAGTRESATDEPLDQKAAPAVPAPADPWLVCHCKPRCEKKFAELMRAQRFEHYLPLIGSERRYGTRIKRFSKPLFPGYVFAQVPRERKALIYQQDLLARAIEVEDTVRLLAQLADIKALIASGLDFRLTPQLAKGHRVRIISGPLKGVEGQVEDPHNPRGGVLLSVDVLQQGLLVPIPAVDLKVLP</sequence>
<keyword evidence="1" id="KW-0804">Transcription</keyword>
<dbReference type="CDD" id="cd09895">
    <property type="entry name" value="NGN_SP_UpxY"/>
    <property type="match status" value="1"/>
</dbReference>
<dbReference type="Pfam" id="PF02357">
    <property type="entry name" value="NusG"/>
    <property type="match status" value="1"/>
</dbReference>
<accession>A0A139SLN6</accession>
<evidence type="ECO:0000256" key="2">
    <source>
        <dbReference type="SAM" id="MobiDB-lite"/>
    </source>
</evidence>
<dbReference type="Proteomes" id="UP000070058">
    <property type="component" value="Unassembled WGS sequence"/>
</dbReference>
<evidence type="ECO:0000313" key="5">
    <source>
        <dbReference type="Proteomes" id="UP000070058"/>
    </source>
</evidence>
<dbReference type="AlphaFoldDB" id="A0A139SLN6"/>
<dbReference type="InterPro" id="IPR008991">
    <property type="entry name" value="Translation_prot_SH3-like_sf"/>
</dbReference>
<organism evidence="4 5">
    <name type="scientific">Cephaloticoccus primus</name>
    <dbReference type="NCBI Taxonomy" id="1548207"/>
    <lineage>
        <taxon>Bacteria</taxon>
        <taxon>Pseudomonadati</taxon>
        <taxon>Verrucomicrobiota</taxon>
        <taxon>Opitutia</taxon>
        <taxon>Opitutales</taxon>
        <taxon>Opitutaceae</taxon>
        <taxon>Cephaloticoccus</taxon>
    </lineage>
</organism>
<feature type="region of interest" description="Disordered" evidence="2">
    <location>
        <begin position="1"/>
        <end position="26"/>
    </location>
</feature>
<evidence type="ECO:0000313" key="4">
    <source>
        <dbReference type="EMBL" id="KXU35469.1"/>
    </source>
</evidence>
<dbReference type="InterPro" id="IPR036735">
    <property type="entry name" value="NGN_dom_sf"/>
</dbReference>
<keyword evidence="5" id="KW-1185">Reference proteome</keyword>
<name>A0A139SLN6_9BACT</name>
<comment type="caution">
    <text evidence="4">The sequence shown here is derived from an EMBL/GenBank/DDBJ whole genome shotgun (WGS) entry which is preliminary data.</text>
</comment>
<dbReference type="InterPro" id="IPR006645">
    <property type="entry name" value="NGN-like_dom"/>
</dbReference>
<evidence type="ECO:0000256" key="1">
    <source>
        <dbReference type="ARBA" id="ARBA00023163"/>
    </source>
</evidence>
<dbReference type="STRING" id="1548207.AXK11_06370"/>
<dbReference type="EMBL" id="LSZQ01000048">
    <property type="protein sequence ID" value="KXU35469.1"/>
    <property type="molecule type" value="Genomic_DNA"/>
</dbReference>
<proteinExistence type="predicted"/>
<evidence type="ECO:0000259" key="3">
    <source>
        <dbReference type="Pfam" id="PF02357"/>
    </source>
</evidence>
<reference evidence="5" key="1">
    <citation type="submission" date="2016-02" db="EMBL/GenBank/DDBJ databases">
        <authorList>
            <person name="Sanders J.G."/>
            <person name="Lin J.Y."/>
            <person name="Wertz J.T."/>
            <person name="Russell J.A."/>
            <person name="Moreau C.S."/>
            <person name="Powell S."/>
        </authorList>
    </citation>
    <scope>NUCLEOTIDE SEQUENCE [LARGE SCALE GENOMIC DNA]</scope>
    <source>
        <strain evidence="5">CAG34</strain>
    </source>
</reference>
<protein>
    <submittedName>
        <fullName evidence="4">Antitermination protein NusG</fullName>
    </submittedName>
</protein>
<gene>
    <name evidence="4" type="ORF">AXK11_06370</name>
</gene>
<dbReference type="Gene3D" id="3.30.70.940">
    <property type="entry name" value="NusG, N-terminal domain"/>
    <property type="match status" value="1"/>
</dbReference>
<feature type="domain" description="NusG-like N-terminal" evidence="3">
    <location>
        <begin position="34"/>
        <end position="92"/>
    </location>
</feature>
<dbReference type="SUPFAM" id="SSF50104">
    <property type="entry name" value="Translation proteins SH3-like domain"/>
    <property type="match status" value="1"/>
</dbReference>